<dbReference type="SUPFAM" id="SSF47413">
    <property type="entry name" value="lambda repressor-like DNA-binding domains"/>
    <property type="match status" value="1"/>
</dbReference>
<dbReference type="Pfam" id="PF17765">
    <property type="entry name" value="MLTR_LBD"/>
    <property type="match status" value="1"/>
</dbReference>
<evidence type="ECO:0000313" key="3">
    <source>
        <dbReference type="Proteomes" id="UP001500212"/>
    </source>
</evidence>
<dbReference type="Proteomes" id="UP001500212">
    <property type="component" value="Unassembled WGS sequence"/>
</dbReference>
<reference evidence="3" key="1">
    <citation type="journal article" date="2019" name="Int. J. Syst. Evol. Microbiol.">
        <title>The Global Catalogue of Microorganisms (GCM) 10K type strain sequencing project: providing services to taxonomists for standard genome sequencing and annotation.</title>
        <authorList>
            <consortium name="The Broad Institute Genomics Platform"/>
            <consortium name="The Broad Institute Genome Sequencing Center for Infectious Disease"/>
            <person name="Wu L."/>
            <person name="Ma J."/>
        </authorList>
    </citation>
    <scope>NUCLEOTIDE SEQUENCE [LARGE SCALE GENOMIC DNA]</scope>
    <source>
        <strain evidence="3">JCM 17938</strain>
    </source>
</reference>
<proteinExistence type="predicted"/>
<comment type="caution">
    <text evidence="2">The sequence shown here is derived from an EMBL/GenBank/DDBJ whole genome shotgun (WGS) entry which is preliminary data.</text>
</comment>
<evidence type="ECO:0000259" key="1">
    <source>
        <dbReference type="PROSITE" id="PS50943"/>
    </source>
</evidence>
<accession>A0ABP8U1C8</accession>
<organism evidence="2 3">
    <name type="scientific">Actinoallomurus liliacearum</name>
    <dbReference type="NCBI Taxonomy" id="1080073"/>
    <lineage>
        <taxon>Bacteria</taxon>
        <taxon>Bacillati</taxon>
        <taxon>Actinomycetota</taxon>
        <taxon>Actinomycetes</taxon>
        <taxon>Streptosporangiales</taxon>
        <taxon>Thermomonosporaceae</taxon>
        <taxon>Actinoallomurus</taxon>
    </lineage>
</organism>
<sequence length="297" mass="33827">MDVHPSARRDRSDLGEFLRTRRGRVRPEDAGLTPVPTVRRVPGLRREEVAQLAGVSVDYYVRLERGRDVNVSEAVLDAIARALRLTDDERSHLNALARPVRRRPRPVPPQRVRPSVHRILETMGDNPAFVVGHRTDVLAANRMARALLTDFDALPYRDRNMARYIFLDEAARSLYADWETVARSSVSALHLYAGRHPHDPRLAELVGELSVRDQDFRRWWADHDVARRTHGSKRFHHPVVGDLTLNYDVLALTDDPDQLLGVYTAEPRSPAEEALRLLAAWTADPSDEKNPTTPYVR</sequence>
<dbReference type="Gene3D" id="3.30.450.180">
    <property type="match status" value="1"/>
</dbReference>
<dbReference type="InterPro" id="IPR010982">
    <property type="entry name" value="Lambda_DNA-bd_dom_sf"/>
</dbReference>
<keyword evidence="3" id="KW-1185">Reference proteome</keyword>
<dbReference type="InterPro" id="IPR041413">
    <property type="entry name" value="MLTR_LBD"/>
</dbReference>
<protein>
    <submittedName>
        <fullName evidence="2">Helix-turn-helix transcriptional regulator</fullName>
    </submittedName>
</protein>
<evidence type="ECO:0000313" key="2">
    <source>
        <dbReference type="EMBL" id="GAA4619390.1"/>
    </source>
</evidence>
<dbReference type="PROSITE" id="PS50943">
    <property type="entry name" value="HTH_CROC1"/>
    <property type="match status" value="1"/>
</dbReference>
<dbReference type="EMBL" id="BAABHJ010000041">
    <property type="protein sequence ID" value="GAA4619390.1"/>
    <property type="molecule type" value="Genomic_DNA"/>
</dbReference>
<dbReference type="PANTHER" id="PTHR35010:SF2">
    <property type="entry name" value="BLL4672 PROTEIN"/>
    <property type="match status" value="1"/>
</dbReference>
<gene>
    <name evidence="2" type="ORF">GCM10023195_87630</name>
</gene>
<dbReference type="CDD" id="cd00093">
    <property type="entry name" value="HTH_XRE"/>
    <property type="match status" value="1"/>
</dbReference>
<dbReference type="InterPro" id="IPR001387">
    <property type="entry name" value="Cro/C1-type_HTH"/>
</dbReference>
<dbReference type="Gene3D" id="1.10.260.40">
    <property type="entry name" value="lambda repressor-like DNA-binding domains"/>
    <property type="match status" value="1"/>
</dbReference>
<dbReference type="SMART" id="SM00530">
    <property type="entry name" value="HTH_XRE"/>
    <property type="match status" value="1"/>
</dbReference>
<feature type="domain" description="HTH cro/C1-type" evidence="1">
    <location>
        <begin position="43"/>
        <end position="90"/>
    </location>
</feature>
<dbReference type="Pfam" id="PF13560">
    <property type="entry name" value="HTH_31"/>
    <property type="match status" value="1"/>
</dbReference>
<dbReference type="RefSeq" id="WP_345367557.1">
    <property type="nucleotide sequence ID" value="NZ_BAABHJ010000041.1"/>
</dbReference>
<name>A0ABP8U1C8_9ACTN</name>
<dbReference type="PANTHER" id="PTHR35010">
    <property type="entry name" value="BLL4672 PROTEIN-RELATED"/>
    <property type="match status" value="1"/>
</dbReference>